<sequence>MAVRFAATMNAFNRGIESTRPKTAVSIIEDWETALSEVDVPGAKGIARDLAALRKQLEMDEPDGERVEALLHRLGGAVTKIADRADRNGDKLKQLGEALSESGAEQPDEEEDKEAAAAPQRRMKKAA</sequence>
<name>A0A7G5IIC0_9SPHN</name>
<organism evidence="2 3">
    <name type="scientific">Sandaracinobacteroides saxicola</name>
    <dbReference type="NCBI Taxonomy" id="2759707"/>
    <lineage>
        <taxon>Bacteria</taxon>
        <taxon>Pseudomonadati</taxon>
        <taxon>Pseudomonadota</taxon>
        <taxon>Alphaproteobacteria</taxon>
        <taxon>Sphingomonadales</taxon>
        <taxon>Sphingosinicellaceae</taxon>
        <taxon>Sandaracinobacteroides</taxon>
    </lineage>
</organism>
<accession>A0A7G5IIC0</accession>
<dbReference type="RefSeq" id="WP_182296643.1">
    <property type="nucleotide sequence ID" value="NZ_CP059851.1"/>
</dbReference>
<reference evidence="2 3" key="1">
    <citation type="submission" date="2020-07" db="EMBL/GenBank/DDBJ databases">
        <title>Complete genome sequence for Sandaracinobacter sp. M6.</title>
        <authorList>
            <person name="Tang Y."/>
            <person name="Liu Q."/>
            <person name="Guo Z."/>
            <person name="Lei P."/>
            <person name="Huang B."/>
        </authorList>
    </citation>
    <scope>NUCLEOTIDE SEQUENCE [LARGE SCALE GENOMIC DNA]</scope>
    <source>
        <strain evidence="2 3">M6</strain>
    </source>
</reference>
<dbReference type="Proteomes" id="UP000515292">
    <property type="component" value="Chromosome"/>
</dbReference>
<proteinExistence type="predicted"/>
<evidence type="ECO:0000313" key="2">
    <source>
        <dbReference type="EMBL" id="QMW23112.1"/>
    </source>
</evidence>
<dbReference type="KEGG" id="sand:H3309_00915"/>
<evidence type="ECO:0000313" key="3">
    <source>
        <dbReference type="Proteomes" id="UP000515292"/>
    </source>
</evidence>
<feature type="region of interest" description="Disordered" evidence="1">
    <location>
        <begin position="96"/>
        <end position="127"/>
    </location>
</feature>
<protein>
    <submittedName>
        <fullName evidence="2">Uncharacterized protein</fullName>
    </submittedName>
</protein>
<evidence type="ECO:0000256" key="1">
    <source>
        <dbReference type="SAM" id="MobiDB-lite"/>
    </source>
</evidence>
<dbReference type="EMBL" id="CP059851">
    <property type="protein sequence ID" value="QMW23112.1"/>
    <property type="molecule type" value="Genomic_DNA"/>
</dbReference>
<keyword evidence="3" id="KW-1185">Reference proteome</keyword>
<dbReference type="AlphaFoldDB" id="A0A7G5IIC0"/>
<gene>
    <name evidence="2" type="ORF">H3309_00915</name>
</gene>